<proteinExistence type="inferred from homology"/>
<evidence type="ECO:0000313" key="3">
    <source>
        <dbReference type="Proteomes" id="UP000270411"/>
    </source>
</evidence>
<protein>
    <recommendedName>
        <fullName evidence="4">Antitoxin</fullName>
    </recommendedName>
</protein>
<accession>A0A3G8H3J3</accession>
<sequence>MQMTENQWVMNVTKFSSNPSRALEAAQEQPVLVIRHQRPHAYLVSAAWWREVMTLLAESKANLADQGTLPGDFGSN</sequence>
<evidence type="ECO:0008006" key="4">
    <source>
        <dbReference type="Google" id="ProtNLM"/>
    </source>
</evidence>
<dbReference type="OrthoDB" id="9080928at2"/>
<reference evidence="3" key="1">
    <citation type="submission" date="2018-11" db="EMBL/GenBank/DDBJ databases">
        <title>FDA dAtabase for Regulatory Grade micrObial Sequences (FDA-ARGOS): Supporting development and validation of Infectious Disease Dx tests.</title>
        <authorList>
            <person name="Goldberg B."/>
            <person name="Campos J."/>
            <person name="Tallon L."/>
            <person name="Sadzewicz L."/>
            <person name="Zhao X."/>
            <person name="Vavikolanu K."/>
            <person name="Mehta A."/>
            <person name="Aluvathingal J."/>
            <person name="Nadendla S."/>
            <person name="Geyer C."/>
            <person name="Nandy P."/>
            <person name="Yan Y."/>
            <person name="Sichtig H."/>
        </authorList>
    </citation>
    <scope>NUCLEOTIDE SEQUENCE [LARGE SCALE GENOMIC DNA]</scope>
    <source>
        <strain evidence="3">FDAARGOS_614</strain>
    </source>
</reference>
<dbReference type="SUPFAM" id="SSF143120">
    <property type="entry name" value="YefM-like"/>
    <property type="match status" value="1"/>
</dbReference>
<name>A0A3G8H3J3_9BURK</name>
<dbReference type="InterPro" id="IPR036165">
    <property type="entry name" value="YefM-like_sf"/>
</dbReference>
<evidence type="ECO:0000313" key="2">
    <source>
        <dbReference type="EMBL" id="AZG14825.1"/>
    </source>
</evidence>
<comment type="similarity">
    <text evidence="1">Belongs to the phD/YefM antitoxin family.</text>
</comment>
<evidence type="ECO:0000256" key="1">
    <source>
        <dbReference type="ARBA" id="ARBA00009981"/>
    </source>
</evidence>
<dbReference type="EMBL" id="CP033969">
    <property type="protein sequence ID" value="AZG14825.1"/>
    <property type="molecule type" value="Genomic_DNA"/>
</dbReference>
<organism evidence="2 3">
    <name type="scientific">Cupriavidus pauculus</name>
    <dbReference type="NCBI Taxonomy" id="82633"/>
    <lineage>
        <taxon>Bacteria</taxon>
        <taxon>Pseudomonadati</taxon>
        <taxon>Pseudomonadota</taxon>
        <taxon>Betaproteobacteria</taxon>
        <taxon>Burkholderiales</taxon>
        <taxon>Burkholderiaceae</taxon>
        <taxon>Cupriavidus</taxon>
    </lineage>
</organism>
<dbReference type="AlphaFoldDB" id="A0A3G8H3J3"/>
<dbReference type="Proteomes" id="UP000270411">
    <property type="component" value="Chromosome 1"/>
</dbReference>
<dbReference type="KEGG" id="cpau:EHF44_16125"/>
<gene>
    <name evidence="2" type="ORF">EHF44_16125</name>
</gene>